<dbReference type="GO" id="GO:0004519">
    <property type="term" value="F:endonuclease activity"/>
    <property type="evidence" value="ECO:0007669"/>
    <property type="project" value="UniProtKB-KW"/>
</dbReference>
<dbReference type="GO" id="GO:0003676">
    <property type="term" value="F:nucleic acid binding"/>
    <property type="evidence" value="ECO:0007669"/>
    <property type="project" value="InterPro"/>
</dbReference>
<dbReference type="PANTHER" id="PTHR33877">
    <property type="entry name" value="SLL1193 PROTEIN"/>
    <property type="match status" value="1"/>
</dbReference>
<feature type="region of interest" description="Disordered" evidence="1">
    <location>
        <begin position="38"/>
        <end position="65"/>
    </location>
</feature>
<dbReference type="PROSITE" id="PS51015">
    <property type="entry name" value="YDG"/>
    <property type="match status" value="1"/>
</dbReference>
<protein>
    <submittedName>
        <fullName evidence="3">HNH endonuclease</fullName>
    </submittedName>
</protein>
<dbReference type="SMART" id="SM00507">
    <property type="entry name" value="HNHc"/>
    <property type="match status" value="1"/>
</dbReference>
<proteinExistence type="predicted"/>
<gene>
    <name evidence="3" type="ORF">C6571_01790</name>
</gene>
<dbReference type="GO" id="GO:0008270">
    <property type="term" value="F:zinc ion binding"/>
    <property type="evidence" value="ECO:0007669"/>
    <property type="project" value="InterPro"/>
</dbReference>
<evidence type="ECO:0000256" key="1">
    <source>
        <dbReference type="SAM" id="MobiDB-lite"/>
    </source>
</evidence>
<dbReference type="InterPro" id="IPR002711">
    <property type="entry name" value="HNH"/>
</dbReference>
<evidence type="ECO:0000259" key="2">
    <source>
        <dbReference type="PROSITE" id="PS51015"/>
    </source>
</evidence>
<keyword evidence="3" id="KW-0540">Nuclease</keyword>
<sequence length="210" mass="23840">MNFRLHGGHSVVLMSVRPNAPYQDEVQEDGAVLIYEGHDHPRTSETPNPKSLDQPEFLPSGNRNENGKFHKAAQEFKAGKKAPDLIRVYEKLRKGIWGYNGFFHLVDSWQQSEGGRKVFKFRLEAIEEVVDATAAVDSEFKITKHRRIIPTHVKLAVWKRDGGKCIKCGSKDELHFDHILPYSRGGTSLKAENVQLLCARHNLQKSAKIE</sequence>
<name>A0A2S0N4C7_9BURK</name>
<dbReference type="Gene3D" id="1.10.30.50">
    <property type="match status" value="1"/>
</dbReference>
<reference evidence="3 4" key="1">
    <citation type="submission" date="2018-03" db="EMBL/GenBank/DDBJ databases">
        <title>Genome sequencing of Simplicispira sp.</title>
        <authorList>
            <person name="Kim S.-J."/>
            <person name="Heo J."/>
            <person name="Kwon S.-W."/>
        </authorList>
    </citation>
    <scope>NUCLEOTIDE SEQUENCE [LARGE SCALE GENOMIC DNA]</scope>
    <source>
        <strain evidence="3 4">SC1-8</strain>
    </source>
</reference>
<evidence type="ECO:0000313" key="4">
    <source>
        <dbReference type="Proteomes" id="UP000239326"/>
    </source>
</evidence>
<dbReference type="PANTHER" id="PTHR33877:SF1">
    <property type="entry name" value="TYPE IV METHYL-DIRECTED RESTRICTION ENZYME ECOKMCRA"/>
    <property type="match status" value="1"/>
</dbReference>
<keyword evidence="4" id="KW-1185">Reference proteome</keyword>
<dbReference type="InterPro" id="IPR052892">
    <property type="entry name" value="NA-targeting_endonuclease"/>
</dbReference>
<dbReference type="Proteomes" id="UP000239326">
    <property type="component" value="Chromosome"/>
</dbReference>
<dbReference type="OrthoDB" id="5292295at2"/>
<keyword evidence="3" id="KW-0255">Endonuclease</keyword>
<evidence type="ECO:0000313" key="3">
    <source>
        <dbReference type="EMBL" id="AVO43000.1"/>
    </source>
</evidence>
<accession>A0A2S0N4C7</accession>
<feature type="domain" description="YDG" evidence="2">
    <location>
        <begin position="1"/>
        <end position="125"/>
    </location>
</feature>
<keyword evidence="3" id="KW-0378">Hydrolase</keyword>
<dbReference type="AlphaFoldDB" id="A0A2S0N4C7"/>
<dbReference type="InterPro" id="IPR003615">
    <property type="entry name" value="HNH_nuc"/>
</dbReference>
<dbReference type="Pfam" id="PF01844">
    <property type="entry name" value="HNH"/>
    <property type="match status" value="1"/>
</dbReference>
<dbReference type="KEGG" id="simp:C6571_01790"/>
<organism evidence="3 4">
    <name type="scientific">Simplicispira suum</name>
    <dbReference type="NCBI Taxonomy" id="2109915"/>
    <lineage>
        <taxon>Bacteria</taxon>
        <taxon>Pseudomonadati</taxon>
        <taxon>Pseudomonadota</taxon>
        <taxon>Betaproteobacteria</taxon>
        <taxon>Burkholderiales</taxon>
        <taxon>Comamonadaceae</taxon>
        <taxon>Simplicispira</taxon>
    </lineage>
</organism>
<dbReference type="EMBL" id="CP027669">
    <property type="protein sequence ID" value="AVO43000.1"/>
    <property type="molecule type" value="Genomic_DNA"/>
</dbReference>
<dbReference type="InterPro" id="IPR003105">
    <property type="entry name" value="SRA_YDG"/>
</dbReference>